<accession>A0A314KQ50</accession>
<evidence type="ECO:0000313" key="2">
    <source>
        <dbReference type="Proteomes" id="UP000187609"/>
    </source>
</evidence>
<comment type="caution">
    <text evidence="1">The sequence shown here is derived from an EMBL/GenBank/DDBJ whole genome shotgun (WGS) entry which is preliminary data.</text>
</comment>
<protein>
    <submittedName>
        <fullName evidence="1">Uncharacterized protein</fullName>
    </submittedName>
</protein>
<name>A0A314KQ50_NICAT</name>
<organism evidence="1 2">
    <name type="scientific">Nicotiana attenuata</name>
    <name type="common">Coyote tobacco</name>
    <dbReference type="NCBI Taxonomy" id="49451"/>
    <lineage>
        <taxon>Eukaryota</taxon>
        <taxon>Viridiplantae</taxon>
        <taxon>Streptophyta</taxon>
        <taxon>Embryophyta</taxon>
        <taxon>Tracheophyta</taxon>
        <taxon>Spermatophyta</taxon>
        <taxon>Magnoliopsida</taxon>
        <taxon>eudicotyledons</taxon>
        <taxon>Gunneridae</taxon>
        <taxon>Pentapetalae</taxon>
        <taxon>asterids</taxon>
        <taxon>lamiids</taxon>
        <taxon>Solanales</taxon>
        <taxon>Solanaceae</taxon>
        <taxon>Nicotianoideae</taxon>
        <taxon>Nicotianeae</taxon>
        <taxon>Nicotiana</taxon>
    </lineage>
</organism>
<gene>
    <name evidence="1" type="ORF">A4A49_18559</name>
</gene>
<dbReference type="SMR" id="A0A314KQ50"/>
<evidence type="ECO:0000313" key="1">
    <source>
        <dbReference type="EMBL" id="OIT31315.1"/>
    </source>
</evidence>
<dbReference type="EMBL" id="MJEQ01001303">
    <property type="protein sequence ID" value="OIT31315.1"/>
    <property type="molecule type" value="Genomic_DNA"/>
</dbReference>
<dbReference type="Proteomes" id="UP000187609">
    <property type="component" value="Unassembled WGS sequence"/>
</dbReference>
<dbReference type="AlphaFoldDB" id="A0A314KQ50"/>
<proteinExistence type="predicted"/>
<reference evidence="1" key="1">
    <citation type="submission" date="2016-11" db="EMBL/GenBank/DDBJ databases">
        <title>The genome of Nicotiana attenuata.</title>
        <authorList>
            <person name="Xu S."/>
            <person name="Brockmoeller T."/>
            <person name="Gaquerel E."/>
            <person name="Navarro A."/>
            <person name="Kuhl H."/>
            <person name="Gase K."/>
            <person name="Ling Z."/>
            <person name="Zhou W."/>
            <person name="Kreitzer C."/>
            <person name="Stanke M."/>
            <person name="Tang H."/>
            <person name="Lyons E."/>
            <person name="Pandey P."/>
            <person name="Pandey S.P."/>
            <person name="Timmermann B."/>
            <person name="Baldwin I.T."/>
        </authorList>
    </citation>
    <scope>NUCLEOTIDE SEQUENCE [LARGE SCALE GENOMIC DNA]</scope>
    <source>
        <strain evidence="1">UT</strain>
    </source>
</reference>
<dbReference type="Gramene" id="OIT31315">
    <property type="protein sequence ID" value="OIT31315"/>
    <property type="gene ID" value="A4A49_18559"/>
</dbReference>
<sequence length="150" mass="16477">MYHSIALSPSSSTTTIIDVARHQSAGTMISTSMETEDLVIPDLSSAQLIQPSLPCTSNGYYKISKPNIQKLKLDNSDICPYDNLLHKGGPSVNQEYFTKIEEVQLCLDKVREMVRPGCPPHMLNVALTSMSMLVTTLSKMSSKPYPPSSL</sequence>
<keyword evidence="2" id="KW-1185">Reference proteome</keyword>